<dbReference type="PROSITE" id="PS51186">
    <property type="entry name" value="GNAT"/>
    <property type="match status" value="1"/>
</dbReference>
<gene>
    <name evidence="3" type="ORF">UFOPK1493_03005</name>
</gene>
<feature type="domain" description="N-acetyltransferase" evidence="2">
    <location>
        <begin position="6"/>
        <end position="192"/>
    </location>
</feature>
<dbReference type="Gene3D" id="3.40.630.30">
    <property type="match status" value="1"/>
</dbReference>
<evidence type="ECO:0000256" key="1">
    <source>
        <dbReference type="ARBA" id="ARBA00022679"/>
    </source>
</evidence>
<protein>
    <submittedName>
        <fullName evidence="3">Unannotated protein</fullName>
    </submittedName>
</protein>
<dbReference type="InterPro" id="IPR000182">
    <property type="entry name" value="GNAT_dom"/>
</dbReference>
<dbReference type="CDD" id="cd04301">
    <property type="entry name" value="NAT_SF"/>
    <property type="match status" value="1"/>
</dbReference>
<accession>A0A6J6EXT5</accession>
<dbReference type="Pfam" id="PF00583">
    <property type="entry name" value="Acetyltransf_1"/>
    <property type="match status" value="1"/>
</dbReference>
<dbReference type="GO" id="GO:0008080">
    <property type="term" value="F:N-acetyltransferase activity"/>
    <property type="evidence" value="ECO:0007669"/>
    <property type="project" value="InterPro"/>
</dbReference>
<dbReference type="AlphaFoldDB" id="A0A6J6EXT5"/>
<evidence type="ECO:0000259" key="2">
    <source>
        <dbReference type="PROSITE" id="PS51186"/>
    </source>
</evidence>
<dbReference type="InterPro" id="IPR016181">
    <property type="entry name" value="Acyl_CoA_acyltransferase"/>
</dbReference>
<sequence length="192" mass="20857">MSDDQLVIRDAVASDADAMGRLHVRAWQHAYRGVMPDVYLDGLRAEDRIEMWRAHLERPDAPPILVAEVAGEVVGFAVVDAAAPPVVSVDGSSEPWSEVPSACGELYAMNLDPGHWGRGIGRALLRRATASLSALGYDEAVLWVVPENVRARSLYESEGWVADGAARTDEVLGVTVTDVRYRRVLTDVPPPS</sequence>
<evidence type="ECO:0000313" key="3">
    <source>
        <dbReference type="EMBL" id="CAB4580149.1"/>
    </source>
</evidence>
<proteinExistence type="predicted"/>
<organism evidence="3">
    <name type="scientific">freshwater metagenome</name>
    <dbReference type="NCBI Taxonomy" id="449393"/>
    <lineage>
        <taxon>unclassified sequences</taxon>
        <taxon>metagenomes</taxon>
        <taxon>ecological metagenomes</taxon>
    </lineage>
</organism>
<dbReference type="PANTHER" id="PTHR13947:SF37">
    <property type="entry name" value="LD18367P"/>
    <property type="match status" value="1"/>
</dbReference>
<dbReference type="PANTHER" id="PTHR13947">
    <property type="entry name" value="GNAT FAMILY N-ACETYLTRANSFERASE"/>
    <property type="match status" value="1"/>
</dbReference>
<dbReference type="EMBL" id="CAEZSR010000147">
    <property type="protein sequence ID" value="CAB4580149.1"/>
    <property type="molecule type" value="Genomic_DNA"/>
</dbReference>
<dbReference type="InterPro" id="IPR050769">
    <property type="entry name" value="NAT_camello-type"/>
</dbReference>
<dbReference type="SUPFAM" id="SSF55729">
    <property type="entry name" value="Acyl-CoA N-acyltransferases (Nat)"/>
    <property type="match status" value="1"/>
</dbReference>
<keyword evidence="1" id="KW-0808">Transferase</keyword>
<name>A0A6J6EXT5_9ZZZZ</name>
<reference evidence="3" key="1">
    <citation type="submission" date="2020-05" db="EMBL/GenBank/DDBJ databases">
        <authorList>
            <person name="Chiriac C."/>
            <person name="Salcher M."/>
            <person name="Ghai R."/>
            <person name="Kavagutti S V."/>
        </authorList>
    </citation>
    <scope>NUCLEOTIDE SEQUENCE</scope>
</reference>